<comment type="caution">
    <text evidence="2">The sequence shown here is derived from an EMBL/GenBank/DDBJ whole genome shotgun (WGS) entry which is preliminary data.</text>
</comment>
<keyword evidence="3" id="KW-1185">Reference proteome</keyword>
<evidence type="ECO:0000256" key="1">
    <source>
        <dbReference type="SAM" id="MobiDB-lite"/>
    </source>
</evidence>
<name>A0ABD1Q4G4_9LAMI</name>
<feature type="region of interest" description="Disordered" evidence="1">
    <location>
        <begin position="36"/>
        <end position="67"/>
    </location>
</feature>
<dbReference type="Proteomes" id="UP001604336">
    <property type="component" value="Unassembled WGS sequence"/>
</dbReference>
<organism evidence="2 3">
    <name type="scientific">Abeliophyllum distichum</name>
    <dbReference type="NCBI Taxonomy" id="126358"/>
    <lineage>
        <taxon>Eukaryota</taxon>
        <taxon>Viridiplantae</taxon>
        <taxon>Streptophyta</taxon>
        <taxon>Embryophyta</taxon>
        <taxon>Tracheophyta</taxon>
        <taxon>Spermatophyta</taxon>
        <taxon>Magnoliopsida</taxon>
        <taxon>eudicotyledons</taxon>
        <taxon>Gunneridae</taxon>
        <taxon>Pentapetalae</taxon>
        <taxon>asterids</taxon>
        <taxon>lamiids</taxon>
        <taxon>Lamiales</taxon>
        <taxon>Oleaceae</taxon>
        <taxon>Forsythieae</taxon>
        <taxon>Abeliophyllum</taxon>
    </lineage>
</organism>
<protein>
    <submittedName>
        <fullName evidence="2">Uncharacterized protein</fullName>
    </submittedName>
</protein>
<evidence type="ECO:0000313" key="3">
    <source>
        <dbReference type="Proteomes" id="UP001604336"/>
    </source>
</evidence>
<feature type="region of interest" description="Disordered" evidence="1">
    <location>
        <begin position="92"/>
        <end position="117"/>
    </location>
</feature>
<sequence length="152" mass="17680">MLAKQHSSEVKGNCGPDRCWWTKETHFLEMDNTVVEEENEENDVVEPGKSFTDSEDDVNDDDFLDDHNDPDRIALGLNSDPVVVEQHVDAIGEESDLDHSYDPTAEELNTDYSSDEETPVRYPIFNEDKELWDPQFEVDKTFIYVLKFRKYI</sequence>
<accession>A0ABD1Q4G4</accession>
<evidence type="ECO:0000313" key="2">
    <source>
        <dbReference type="EMBL" id="KAL2471046.1"/>
    </source>
</evidence>
<dbReference type="EMBL" id="JBFOLK010000012">
    <property type="protein sequence ID" value="KAL2471046.1"/>
    <property type="molecule type" value="Genomic_DNA"/>
</dbReference>
<dbReference type="AlphaFoldDB" id="A0ABD1Q4G4"/>
<reference evidence="3" key="1">
    <citation type="submission" date="2024-07" db="EMBL/GenBank/DDBJ databases">
        <title>Two chromosome-level genome assemblies of Korean endemic species Abeliophyllum distichum and Forsythia ovata (Oleaceae).</title>
        <authorList>
            <person name="Jang H."/>
        </authorList>
    </citation>
    <scope>NUCLEOTIDE SEQUENCE [LARGE SCALE GENOMIC DNA]</scope>
</reference>
<gene>
    <name evidence="2" type="ORF">Adt_39182</name>
</gene>
<feature type="compositionally biased region" description="Acidic residues" evidence="1">
    <location>
        <begin position="104"/>
        <end position="117"/>
    </location>
</feature>
<proteinExistence type="predicted"/>
<feature type="compositionally biased region" description="Acidic residues" evidence="1">
    <location>
        <begin position="53"/>
        <end position="64"/>
    </location>
</feature>